<evidence type="ECO:0000256" key="3">
    <source>
        <dbReference type="ARBA" id="ARBA00022525"/>
    </source>
</evidence>
<dbReference type="PANTHER" id="PTHR13874:SF12">
    <property type="entry name" value="ENDOTHELIN-3A"/>
    <property type="match status" value="1"/>
</dbReference>
<dbReference type="GO" id="GO:0031708">
    <property type="term" value="F:endothelin B receptor binding"/>
    <property type="evidence" value="ECO:0007669"/>
    <property type="project" value="TreeGrafter"/>
</dbReference>
<comment type="similarity">
    <text evidence="2">Belongs to the endothelin/sarafotoxin family.</text>
</comment>
<dbReference type="PROSITE" id="PS00270">
    <property type="entry name" value="ENDOTHELIN"/>
    <property type="match status" value="2"/>
</dbReference>
<dbReference type="GO" id="GO:0005615">
    <property type="term" value="C:extracellular space"/>
    <property type="evidence" value="ECO:0007669"/>
    <property type="project" value="TreeGrafter"/>
</dbReference>
<keyword evidence="3" id="KW-0964">Secreted</keyword>
<evidence type="ECO:0000256" key="1">
    <source>
        <dbReference type="ARBA" id="ARBA00004613"/>
    </source>
</evidence>
<reference evidence="7" key="2">
    <citation type="submission" date="2020-02" db="EMBL/GenBank/DDBJ databases">
        <title>Esox lucius (northern pike) genome, fEsoLuc1, primary haplotype.</title>
        <authorList>
            <person name="Myers G."/>
            <person name="Karagic N."/>
            <person name="Meyer A."/>
            <person name="Pippel M."/>
            <person name="Reichard M."/>
            <person name="Winkler S."/>
            <person name="Tracey A."/>
            <person name="Sims Y."/>
            <person name="Howe K."/>
            <person name="Rhie A."/>
            <person name="Formenti G."/>
            <person name="Durbin R."/>
            <person name="Fedrigo O."/>
            <person name="Jarvis E.D."/>
        </authorList>
    </citation>
    <scope>NUCLEOTIDE SEQUENCE [LARGE SCALE GENOMIC DNA]</scope>
</reference>
<dbReference type="GeneTree" id="ENSGT00950000183053"/>
<dbReference type="GO" id="GO:0003100">
    <property type="term" value="P:regulation of systemic arterial blood pressure by endothelin"/>
    <property type="evidence" value="ECO:0007669"/>
    <property type="project" value="TreeGrafter"/>
</dbReference>
<organism evidence="7 8">
    <name type="scientific">Esox lucius</name>
    <name type="common">Northern pike</name>
    <dbReference type="NCBI Taxonomy" id="8010"/>
    <lineage>
        <taxon>Eukaryota</taxon>
        <taxon>Metazoa</taxon>
        <taxon>Chordata</taxon>
        <taxon>Craniata</taxon>
        <taxon>Vertebrata</taxon>
        <taxon>Euteleostomi</taxon>
        <taxon>Actinopterygii</taxon>
        <taxon>Neopterygii</taxon>
        <taxon>Teleostei</taxon>
        <taxon>Protacanthopterygii</taxon>
        <taxon>Esociformes</taxon>
        <taxon>Esocidae</taxon>
        <taxon>Esox</taxon>
    </lineage>
</organism>
<sequence length="143" mass="16567">NPDPTVLMVAALVASPSRCQNDPMKQIAERSHRREKRCSCDNLKDKECVYFCHIGIVWVNTPSHTVPYGMGSSPARLRREVGRCICVEENDAECLYFCSAVHSLKSKCEVNMIWSRRNLRQRLRRDKTRISDKRNKQTLLQET</sequence>
<dbReference type="InterPro" id="IPR019764">
    <property type="entry name" value="Endothelin_toxin_CS"/>
</dbReference>
<keyword evidence="4" id="KW-0838">Vasoactive</keyword>
<evidence type="ECO:0000313" key="8">
    <source>
        <dbReference type="Proteomes" id="UP000265140"/>
    </source>
</evidence>
<comment type="subcellular location">
    <subcellularLocation>
        <location evidence="1">Secreted</location>
    </subcellularLocation>
</comment>
<evidence type="ECO:0000313" key="7">
    <source>
        <dbReference type="Ensembl" id="ENSELUP00000042366.2"/>
    </source>
</evidence>
<dbReference type="InterPro" id="IPR001928">
    <property type="entry name" value="Endothln-like_toxin"/>
</dbReference>
<feature type="domain" description="Endothelin-like toxin" evidence="6">
    <location>
        <begin position="37"/>
        <end position="58"/>
    </location>
</feature>
<dbReference type="InParanoid" id="A0A3P9AMR9"/>
<evidence type="ECO:0000256" key="2">
    <source>
        <dbReference type="ARBA" id="ARBA00010959"/>
    </source>
</evidence>
<dbReference type="AlphaFoldDB" id="A0A3P9AMR9"/>
<keyword evidence="5" id="KW-0839">Vasoconstrictor</keyword>
<keyword evidence="8" id="KW-1185">Reference proteome</keyword>
<dbReference type="GO" id="GO:0006874">
    <property type="term" value="P:intracellular calcium ion homeostasis"/>
    <property type="evidence" value="ECO:0007669"/>
    <property type="project" value="TreeGrafter"/>
</dbReference>
<dbReference type="OMA" id="FCAERND"/>
<accession>A0A3P9AMR9</accession>
<dbReference type="Pfam" id="PF00322">
    <property type="entry name" value="Endothelin"/>
    <property type="match status" value="1"/>
</dbReference>
<evidence type="ECO:0000256" key="4">
    <source>
        <dbReference type="ARBA" id="ARBA00022858"/>
    </source>
</evidence>
<feature type="domain" description="Endothelin-like toxin" evidence="6">
    <location>
        <begin position="83"/>
        <end position="104"/>
    </location>
</feature>
<name>A0A3P9AMR9_ESOLU</name>
<reference evidence="7" key="3">
    <citation type="submission" date="2025-08" db="UniProtKB">
        <authorList>
            <consortium name="Ensembl"/>
        </authorList>
    </citation>
    <scope>IDENTIFICATION</scope>
</reference>
<evidence type="ECO:0000259" key="6">
    <source>
        <dbReference type="SMART" id="SM00272"/>
    </source>
</evidence>
<protein>
    <recommendedName>
        <fullName evidence="6">Endothelin-like toxin domain-containing protein</fullName>
    </recommendedName>
</protein>
<dbReference type="GO" id="GO:0005179">
    <property type="term" value="F:hormone activity"/>
    <property type="evidence" value="ECO:0007669"/>
    <property type="project" value="TreeGrafter"/>
</dbReference>
<evidence type="ECO:0000256" key="5">
    <source>
        <dbReference type="ARBA" id="ARBA00023322"/>
    </source>
</evidence>
<dbReference type="GO" id="GO:0019229">
    <property type="term" value="P:regulation of vasoconstriction"/>
    <property type="evidence" value="ECO:0007669"/>
    <property type="project" value="InterPro"/>
</dbReference>
<dbReference type="PANTHER" id="PTHR13874">
    <property type="entry name" value="ENDOTHELIN"/>
    <property type="match status" value="1"/>
</dbReference>
<dbReference type="SMART" id="SM00272">
    <property type="entry name" value="END"/>
    <property type="match status" value="2"/>
</dbReference>
<dbReference type="GO" id="GO:0014826">
    <property type="term" value="P:vein smooth muscle contraction"/>
    <property type="evidence" value="ECO:0007669"/>
    <property type="project" value="TreeGrafter"/>
</dbReference>
<proteinExistence type="inferred from homology"/>
<reference evidence="8" key="1">
    <citation type="journal article" date="2014" name="PLoS ONE">
        <title>The genome and linkage map of the northern pike (Esox lucius): conserved synteny revealed between the salmonid sister group and the Neoteleostei.</title>
        <authorList>
            <person name="Rondeau E.B."/>
            <person name="Minkley D.R."/>
            <person name="Leong J.S."/>
            <person name="Messmer A.M."/>
            <person name="Jantzen J.R."/>
            <person name="von Schalburg K.R."/>
            <person name="Lemon C."/>
            <person name="Bird N.H."/>
            <person name="Koop B.F."/>
        </authorList>
    </citation>
    <scope>NUCLEOTIDE SEQUENCE</scope>
</reference>
<dbReference type="Ensembl" id="ENSELUT00000043286.3">
    <property type="protein sequence ID" value="ENSELUP00000042366.2"/>
    <property type="gene ID" value="ENSELUG00000023553.3"/>
</dbReference>
<dbReference type="InterPro" id="IPR020475">
    <property type="entry name" value="Endothelin"/>
</dbReference>
<dbReference type="PRINTS" id="PR00365">
    <property type="entry name" value="ENDOTHELIN"/>
</dbReference>
<dbReference type="Proteomes" id="UP000265140">
    <property type="component" value="Chromosome 18"/>
</dbReference>
<reference evidence="7" key="4">
    <citation type="submission" date="2025-09" db="UniProtKB">
        <authorList>
            <consortium name="Ensembl"/>
        </authorList>
    </citation>
    <scope>IDENTIFICATION</scope>
</reference>